<evidence type="ECO:0000256" key="3">
    <source>
        <dbReference type="ARBA" id="ARBA00023274"/>
    </source>
</evidence>
<dbReference type="GO" id="GO:0003723">
    <property type="term" value="F:RNA binding"/>
    <property type="evidence" value="ECO:0007669"/>
    <property type="project" value="TreeGrafter"/>
</dbReference>
<accession>A0A8D2D1Y8</accession>
<evidence type="ECO:0000313" key="5">
    <source>
        <dbReference type="Proteomes" id="UP000694564"/>
    </source>
</evidence>
<organism evidence="4 5">
    <name type="scientific">Sciurus vulgaris</name>
    <name type="common">Eurasian red squirrel</name>
    <dbReference type="NCBI Taxonomy" id="55149"/>
    <lineage>
        <taxon>Eukaryota</taxon>
        <taxon>Metazoa</taxon>
        <taxon>Chordata</taxon>
        <taxon>Craniata</taxon>
        <taxon>Vertebrata</taxon>
        <taxon>Euteleostomi</taxon>
        <taxon>Mammalia</taxon>
        <taxon>Eutheria</taxon>
        <taxon>Euarchontoglires</taxon>
        <taxon>Glires</taxon>
        <taxon>Rodentia</taxon>
        <taxon>Sciuromorpha</taxon>
        <taxon>Sciuridae</taxon>
        <taxon>Sciurinae</taxon>
        <taxon>Sciurini</taxon>
        <taxon>Sciurus</taxon>
    </lineage>
</organism>
<comment type="similarity">
    <text evidence="1">Belongs to the eukaryotic ribosomal protein eL22 family.</text>
</comment>
<dbReference type="PANTHER" id="PTHR10064">
    <property type="entry name" value="60S RIBOSOMAL PROTEIN L22"/>
    <property type="match status" value="1"/>
</dbReference>
<protein>
    <submittedName>
        <fullName evidence="4">Uncharacterized protein</fullName>
    </submittedName>
</protein>
<dbReference type="PANTHER" id="PTHR10064:SF1">
    <property type="entry name" value="RIBOSOMAL PROTEIN EL22-LIKE"/>
    <property type="match status" value="1"/>
</dbReference>
<evidence type="ECO:0000313" key="4">
    <source>
        <dbReference type="Ensembl" id="ENSSVLP00005017909.1"/>
    </source>
</evidence>
<dbReference type="GeneTree" id="ENSGT00940000154509"/>
<dbReference type="GO" id="GO:1990904">
    <property type="term" value="C:ribonucleoprotein complex"/>
    <property type="evidence" value="ECO:0007669"/>
    <property type="project" value="UniProtKB-KW"/>
</dbReference>
<keyword evidence="3" id="KW-0687">Ribonucleoprotein</keyword>
<dbReference type="Pfam" id="PF01776">
    <property type="entry name" value="Ribosomal_L22e"/>
    <property type="match status" value="1"/>
</dbReference>
<evidence type="ECO:0000256" key="1">
    <source>
        <dbReference type="ARBA" id="ARBA00007817"/>
    </source>
</evidence>
<sequence>SAPGRRSPWASWKFNLDLACPVEDGIFYSGNFERFLREKVKVKGKIQNLRNVVHIECLKNKSTVKYLFFFFFFFLQCWGLNPGPNNLRDGFHVLASDKETYELHYFQISQDEDESETNCSPFLRFYFLIKQMNYK</sequence>
<dbReference type="GO" id="GO:0005840">
    <property type="term" value="C:ribosome"/>
    <property type="evidence" value="ECO:0007669"/>
    <property type="project" value="UniProtKB-KW"/>
</dbReference>
<keyword evidence="5" id="KW-1185">Reference proteome</keyword>
<evidence type="ECO:0000256" key="2">
    <source>
        <dbReference type="ARBA" id="ARBA00022980"/>
    </source>
</evidence>
<dbReference type="Gene3D" id="3.30.1360.210">
    <property type="match status" value="1"/>
</dbReference>
<reference evidence="4" key="2">
    <citation type="submission" date="2025-09" db="UniProtKB">
        <authorList>
            <consortium name="Ensembl"/>
        </authorList>
    </citation>
    <scope>IDENTIFICATION</scope>
</reference>
<dbReference type="InterPro" id="IPR002671">
    <property type="entry name" value="Ribosomal_eL22"/>
</dbReference>
<dbReference type="GO" id="GO:0003735">
    <property type="term" value="F:structural constituent of ribosome"/>
    <property type="evidence" value="ECO:0007669"/>
    <property type="project" value="InterPro"/>
</dbReference>
<dbReference type="OrthoDB" id="10259820at2759"/>
<reference evidence="4" key="1">
    <citation type="submission" date="2025-08" db="UniProtKB">
        <authorList>
            <consortium name="Ensembl"/>
        </authorList>
    </citation>
    <scope>IDENTIFICATION</scope>
</reference>
<dbReference type="GO" id="GO:0002181">
    <property type="term" value="P:cytoplasmic translation"/>
    <property type="evidence" value="ECO:0007669"/>
    <property type="project" value="TreeGrafter"/>
</dbReference>
<keyword evidence="2" id="KW-0689">Ribosomal protein</keyword>
<dbReference type="AlphaFoldDB" id="A0A8D2D1Y8"/>
<dbReference type="Proteomes" id="UP000694564">
    <property type="component" value="Chromosome 8"/>
</dbReference>
<name>A0A8D2D1Y8_SCIVU</name>
<proteinExistence type="inferred from homology"/>
<dbReference type="Ensembl" id="ENSSVLT00005019929.1">
    <property type="protein sequence ID" value="ENSSVLP00005017909.1"/>
    <property type="gene ID" value="ENSSVLG00005014358.1"/>
</dbReference>
<dbReference type="InterPro" id="IPR038526">
    <property type="entry name" value="Ribosomal_eL22_sf"/>
</dbReference>